<dbReference type="InterPro" id="IPR013087">
    <property type="entry name" value="Znf_C2H2_type"/>
</dbReference>
<dbReference type="Gene3D" id="3.30.160.60">
    <property type="entry name" value="Classic Zinc Finger"/>
    <property type="match status" value="1"/>
</dbReference>
<keyword evidence="5" id="KW-0221">Differentiation</keyword>
<evidence type="ECO:0000256" key="3">
    <source>
        <dbReference type="ARBA" id="ARBA00022723"/>
    </source>
</evidence>
<gene>
    <name evidence="11" type="ORF">K7X08_030768</name>
</gene>
<keyword evidence="3" id="KW-0479">Metal-binding</keyword>
<evidence type="ECO:0000256" key="9">
    <source>
        <dbReference type="SAM" id="MobiDB-lite"/>
    </source>
</evidence>
<keyword evidence="2" id="KW-0217">Developmental protein</keyword>
<name>A0A9Q1RB62_9SOLA</name>
<dbReference type="FunFam" id="3.30.160.60:FF:002425">
    <property type="entry name" value="Zinc finger protein STAMENLESS 1"/>
    <property type="match status" value="1"/>
</dbReference>
<feature type="domain" description="C2H2-type" evidence="10">
    <location>
        <begin position="74"/>
        <end position="101"/>
    </location>
</feature>
<proteinExistence type="predicted"/>
<dbReference type="InterPro" id="IPR045320">
    <property type="entry name" value="JAGGED/SL1-like"/>
</dbReference>
<dbReference type="PROSITE" id="PS00028">
    <property type="entry name" value="ZINC_FINGER_C2H2_1"/>
    <property type="match status" value="1"/>
</dbReference>
<dbReference type="InterPro" id="IPR036236">
    <property type="entry name" value="Znf_C2H2_sf"/>
</dbReference>
<protein>
    <recommendedName>
        <fullName evidence="10">C2H2-type domain-containing protein</fullName>
    </recommendedName>
</protein>
<dbReference type="AlphaFoldDB" id="A0A9Q1RB62"/>
<keyword evidence="12" id="KW-1185">Reference proteome</keyword>
<dbReference type="PANTHER" id="PTHR45730:SF32">
    <property type="entry name" value="ZINC FINGER PROTEIN JAGGED"/>
    <property type="match status" value="1"/>
</dbReference>
<dbReference type="PANTHER" id="PTHR45730">
    <property type="entry name" value="ZINC FINGER PROTEIN JAGGED"/>
    <property type="match status" value="1"/>
</dbReference>
<dbReference type="Proteomes" id="UP001152561">
    <property type="component" value="Unassembled WGS sequence"/>
</dbReference>
<dbReference type="GO" id="GO:0048653">
    <property type="term" value="P:anther development"/>
    <property type="evidence" value="ECO:0007669"/>
    <property type="project" value="UniProtKB-ARBA"/>
</dbReference>
<dbReference type="SUPFAM" id="SSF57667">
    <property type="entry name" value="beta-beta-alpha zinc fingers"/>
    <property type="match status" value="1"/>
</dbReference>
<evidence type="ECO:0000313" key="12">
    <source>
        <dbReference type="Proteomes" id="UP001152561"/>
    </source>
</evidence>
<evidence type="ECO:0000256" key="1">
    <source>
        <dbReference type="ARBA" id="ARBA00004123"/>
    </source>
</evidence>
<organism evidence="11 12">
    <name type="scientific">Anisodus acutangulus</name>
    <dbReference type="NCBI Taxonomy" id="402998"/>
    <lineage>
        <taxon>Eukaryota</taxon>
        <taxon>Viridiplantae</taxon>
        <taxon>Streptophyta</taxon>
        <taxon>Embryophyta</taxon>
        <taxon>Tracheophyta</taxon>
        <taxon>Spermatophyta</taxon>
        <taxon>Magnoliopsida</taxon>
        <taxon>eudicotyledons</taxon>
        <taxon>Gunneridae</taxon>
        <taxon>Pentapetalae</taxon>
        <taxon>asterids</taxon>
        <taxon>lamiids</taxon>
        <taxon>Solanales</taxon>
        <taxon>Solanaceae</taxon>
        <taxon>Solanoideae</taxon>
        <taxon>Hyoscyameae</taxon>
        <taxon>Anisodus</taxon>
    </lineage>
</organism>
<evidence type="ECO:0000259" key="10">
    <source>
        <dbReference type="PROSITE" id="PS50157"/>
    </source>
</evidence>
<feature type="compositionally biased region" description="Basic and acidic residues" evidence="9">
    <location>
        <begin position="266"/>
        <end position="275"/>
    </location>
</feature>
<evidence type="ECO:0000256" key="8">
    <source>
        <dbReference type="PROSITE-ProRule" id="PRU00042"/>
    </source>
</evidence>
<keyword evidence="4 8" id="KW-0863">Zinc-finger</keyword>
<keyword evidence="7" id="KW-0539">Nucleus</keyword>
<dbReference type="GO" id="GO:0005634">
    <property type="term" value="C:nucleus"/>
    <property type="evidence" value="ECO:0007669"/>
    <property type="project" value="UniProtKB-SubCell"/>
</dbReference>
<dbReference type="GO" id="GO:0008270">
    <property type="term" value="F:zinc ion binding"/>
    <property type="evidence" value="ECO:0007669"/>
    <property type="project" value="UniProtKB-KW"/>
</dbReference>
<evidence type="ECO:0000313" key="11">
    <source>
        <dbReference type="EMBL" id="KAJ8548299.1"/>
    </source>
</evidence>
<evidence type="ECO:0000256" key="2">
    <source>
        <dbReference type="ARBA" id="ARBA00022473"/>
    </source>
</evidence>
<reference evidence="12" key="1">
    <citation type="journal article" date="2023" name="Proc. Natl. Acad. Sci. U.S.A.">
        <title>Genomic and structural basis for evolution of tropane alkaloid biosynthesis.</title>
        <authorList>
            <person name="Wanga Y.-J."/>
            <person name="Taina T."/>
            <person name="Yua J.-Y."/>
            <person name="Lia J."/>
            <person name="Xua B."/>
            <person name="Chenc J."/>
            <person name="D'Auriad J.C."/>
            <person name="Huanga J.-P."/>
            <person name="Huanga S.-X."/>
        </authorList>
    </citation>
    <scope>NUCLEOTIDE SEQUENCE [LARGE SCALE GENOMIC DNA]</scope>
    <source>
        <strain evidence="12">cv. KIB-2019</strain>
    </source>
</reference>
<evidence type="ECO:0000256" key="7">
    <source>
        <dbReference type="ARBA" id="ARBA00023242"/>
    </source>
</evidence>
<feature type="region of interest" description="Disordered" evidence="9">
    <location>
        <begin position="256"/>
        <end position="275"/>
    </location>
</feature>
<evidence type="ECO:0000256" key="6">
    <source>
        <dbReference type="ARBA" id="ARBA00022833"/>
    </source>
</evidence>
<comment type="subcellular location">
    <subcellularLocation>
        <location evidence="1">Nucleus</location>
    </subcellularLocation>
</comment>
<dbReference type="GO" id="GO:0030154">
    <property type="term" value="P:cell differentiation"/>
    <property type="evidence" value="ECO:0007669"/>
    <property type="project" value="UniProtKB-KW"/>
</dbReference>
<sequence>MTSIHLEVYYLHIISFPFCLSLSVQIMSPERNPLDLNNLPEDFCRDGKQVFEGGGYRKKKSGAKEGKEESGKVYECRFCSLKFCKSQALGGHMNRHRQERETETLNRARQLVFNNDNLIPPHHLGCQPIPHGGGYHQSTNIGDPTLSYRPPPPLYPITRLFSGNSTTTLLPPPLQPPHQSPYMYASPPHMVSFSSHQYPAQTNDYFLGHVLSGSNTHPTSTPSNFMESTLPLDNNNTNNNNNYTCIGAPIGHGLGNNGSSSAGKQQHLDRFQDGF</sequence>
<accession>A0A9Q1RB62</accession>
<dbReference type="GO" id="GO:0003700">
    <property type="term" value="F:DNA-binding transcription factor activity"/>
    <property type="evidence" value="ECO:0007669"/>
    <property type="project" value="InterPro"/>
</dbReference>
<keyword evidence="6" id="KW-0862">Zinc</keyword>
<dbReference type="OrthoDB" id="1721933at2759"/>
<dbReference type="GO" id="GO:0048440">
    <property type="term" value="P:carpel development"/>
    <property type="evidence" value="ECO:0007669"/>
    <property type="project" value="UniProtKB-ARBA"/>
</dbReference>
<dbReference type="EMBL" id="JAJAGQ010000012">
    <property type="protein sequence ID" value="KAJ8548299.1"/>
    <property type="molecule type" value="Genomic_DNA"/>
</dbReference>
<evidence type="ECO:0000256" key="5">
    <source>
        <dbReference type="ARBA" id="ARBA00022782"/>
    </source>
</evidence>
<comment type="caution">
    <text evidence="11">The sequence shown here is derived from an EMBL/GenBank/DDBJ whole genome shotgun (WGS) entry which is preliminary data.</text>
</comment>
<dbReference type="PROSITE" id="PS50157">
    <property type="entry name" value="ZINC_FINGER_C2H2_2"/>
    <property type="match status" value="1"/>
</dbReference>
<evidence type="ECO:0000256" key="4">
    <source>
        <dbReference type="ARBA" id="ARBA00022771"/>
    </source>
</evidence>